<gene>
    <name evidence="2" type="ORF">Psi02_11490</name>
</gene>
<dbReference type="AlphaFoldDB" id="A0A8J3UHK3"/>
<proteinExistence type="predicted"/>
<protein>
    <recommendedName>
        <fullName evidence="4">Asl1-like glycosyl hydrolase catalytic domain-containing protein</fullName>
    </recommendedName>
</protein>
<dbReference type="RefSeq" id="WP_203972377.1">
    <property type="nucleotide sequence ID" value="NZ_BAAAKY010000028.1"/>
</dbReference>
<evidence type="ECO:0000313" key="3">
    <source>
        <dbReference type="Proteomes" id="UP000644610"/>
    </source>
</evidence>
<reference evidence="2" key="1">
    <citation type="submission" date="2021-01" db="EMBL/GenBank/DDBJ databases">
        <title>Whole genome shotgun sequence of Planotetraspora silvatica NBRC 100141.</title>
        <authorList>
            <person name="Komaki H."/>
            <person name="Tamura T."/>
        </authorList>
    </citation>
    <scope>NUCLEOTIDE SEQUENCE</scope>
    <source>
        <strain evidence="2">NBRC 100141</strain>
    </source>
</reference>
<feature type="chain" id="PRO_5035313265" description="Asl1-like glycosyl hydrolase catalytic domain-containing protein" evidence="1">
    <location>
        <begin position="23"/>
        <end position="482"/>
    </location>
</feature>
<evidence type="ECO:0000313" key="2">
    <source>
        <dbReference type="EMBL" id="GII44725.1"/>
    </source>
</evidence>
<dbReference type="Proteomes" id="UP000644610">
    <property type="component" value="Unassembled WGS sequence"/>
</dbReference>
<name>A0A8J3UHK3_9ACTN</name>
<evidence type="ECO:0000256" key="1">
    <source>
        <dbReference type="SAM" id="SignalP"/>
    </source>
</evidence>
<dbReference type="EMBL" id="BOOQ01000005">
    <property type="protein sequence ID" value="GII44725.1"/>
    <property type="molecule type" value="Genomic_DNA"/>
</dbReference>
<dbReference type="InterPro" id="IPR017853">
    <property type="entry name" value="GH"/>
</dbReference>
<organism evidence="2 3">
    <name type="scientific">Planotetraspora silvatica</name>
    <dbReference type="NCBI Taxonomy" id="234614"/>
    <lineage>
        <taxon>Bacteria</taxon>
        <taxon>Bacillati</taxon>
        <taxon>Actinomycetota</taxon>
        <taxon>Actinomycetes</taxon>
        <taxon>Streptosporangiales</taxon>
        <taxon>Streptosporangiaceae</taxon>
        <taxon>Planotetraspora</taxon>
    </lineage>
</organism>
<evidence type="ECO:0008006" key="4">
    <source>
        <dbReference type="Google" id="ProtNLM"/>
    </source>
</evidence>
<dbReference type="Gene3D" id="3.20.20.80">
    <property type="entry name" value="Glycosidases"/>
    <property type="match status" value="1"/>
</dbReference>
<accession>A0A8J3UHK3</accession>
<feature type="signal peptide" evidence="1">
    <location>
        <begin position="1"/>
        <end position="22"/>
    </location>
</feature>
<comment type="caution">
    <text evidence="2">The sequence shown here is derived from an EMBL/GenBank/DDBJ whole genome shotgun (WGS) entry which is preliminary data.</text>
</comment>
<keyword evidence="3" id="KW-1185">Reference proteome</keyword>
<dbReference type="SUPFAM" id="SSF51445">
    <property type="entry name" value="(Trans)glycosidases"/>
    <property type="match status" value="1"/>
</dbReference>
<keyword evidence="1" id="KW-0732">Signal</keyword>
<sequence length="482" mass="51545">MIRGVTTFFAILAVLCGAGCTADPGRTGSGPSAPTMAPAKVLPEQPFGLKWDGYRHPPTGDDPVIEEYGGGATFHEIVWCAVEPRQGERNWWLDDRVVTDLLSYGYRVMVRIRVGSCWASGQPAAQRPRMAVSFPPVDTAAYQAFVRDLVGRYAAVGVHLYGIENEIDANNMWGVDPLAYRAVGRAGAQAVRQADAQARVLDVGMTSASYGIAVSKAFLDAGRPDQALTFYRDFYAGRGDGGFPPASTADELRAVFALPRAQRALAAHAADLELDQAGVFDIFQLHYYAGWAAAADVIDYIRGRVPAGMPIEAWELGFYWPGADYDPVRHGVETAKLLAVLLARGVDRLVYLPLDYSPGSAVVATEHWRGLFGDDGAARPAKTVLEEFRKHFATGTWRPVARQGLSGGVADQAATTTLVLWSTGGSPISLSRPANAPASSITVTTLPDGRPRDWTSGTLDVGADPLIVSVPASAGLGWLEPA</sequence>